<dbReference type="AlphaFoldDB" id="A0A0N4SX23"/>
<gene>
    <name evidence="3" type="ORF">BPAG_LOCUS207</name>
</gene>
<evidence type="ECO:0000313" key="4">
    <source>
        <dbReference type="Proteomes" id="UP000278627"/>
    </source>
</evidence>
<feature type="region of interest" description="Disordered" evidence="1">
    <location>
        <begin position="55"/>
        <end position="79"/>
    </location>
</feature>
<evidence type="ECO:0000313" key="3">
    <source>
        <dbReference type="EMBL" id="VDN81393.1"/>
    </source>
</evidence>
<sequence length="328" mass="37320">MIYIANVCDFSMTFLISILMIGLPIIPVLILCQFKKMEKKKKTVLSVSRFPAIENSDSDRKQTAEDTTHLMEKKEPEKQNKVVNQINASVAGKFKSVEVMHRTGTPMWVKTNHDIEHVADGSLQTQKCKDRGRNYQIIGDLDTTDSSCEYSLENTLAMESLEMIKGKYGVKLEGEEIDHQLGKAPQQSDSSDYSLFDSQSSRRDIREQRFRLLKLNTSIARRAAVALEDSAFSTSTRNKKETPAAERVNFKFQHISKSSISPYTSAHFFELFQGEKVELTSWHLKYTNYSSGSSSHKGMKTVLNVKRHAIVTACRMNKQFKSKKLKIN</sequence>
<keyword evidence="2" id="KW-1133">Transmembrane helix</keyword>
<feature type="transmembrane region" description="Helical" evidence="2">
    <location>
        <begin position="12"/>
        <end position="32"/>
    </location>
</feature>
<keyword evidence="2" id="KW-0472">Membrane</keyword>
<proteinExistence type="predicted"/>
<protein>
    <submittedName>
        <fullName evidence="5">G_PROTEIN_RECEP_F1_2 domain-containing protein</fullName>
    </submittedName>
</protein>
<feature type="region of interest" description="Disordered" evidence="1">
    <location>
        <begin position="180"/>
        <end position="200"/>
    </location>
</feature>
<accession>A0A0N4SX23</accession>
<evidence type="ECO:0000256" key="1">
    <source>
        <dbReference type="SAM" id="MobiDB-lite"/>
    </source>
</evidence>
<dbReference type="Proteomes" id="UP000278627">
    <property type="component" value="Unassembled WGS sequence"/>
</dbReference>
<feature type="compositionally biased region" description="Basic and acidic residues" evidence="1">
    <location>
        <begin position="57"/>
        <end position="79"/>
    </location>
</feature>
<feature type="compositionally biased region" description="Low complexity" evidence="1">
    <location>
        <begin position="186"/>
        <end position="199"/>
    </location>
</feature>
<keyword evidence="4" id="KW-1185">Reference proteome</keyword>
<reference evidence="5" key="1">
    <citation type="submission" date="2017-02" db="UniProtKB">
        <authorList>
            <consortium name="WormBaseParasite"/>
        </authorList>
    </citation>
    <scope>IDENTIFICATION</scope>
</reference>
<reference evidence="3 4" key="2">
    <citation type="submission" date="2018-11" db="EMBL/GenBank/DDBJ databases">
        <authorList>
            <consortium name="Pathogen Informatics"/>
        </authorList>
    </citation>
    <scope>NUCLEOTIDE SEQUENCE [LARGE SCALE GENOMIC DNA]</scope>
</reference>
<evidence type="ECO:0000256" key="2">
    <source>
        <dbReference type="SAM" id="Phobius"/>
    </source>
</evidence>
<evidence type="ECO:0000313" key="5">
    <source>
        <dbReference type="WBParaSite" id="BPAG_0000020601-mRNA-1"/>
    </source>
</evidence>
<keyword evidence="2" id="KW-0812">Transmembrane</keyword>
<name>A0A0N4SX23_BRUPA</name>
<dbReference type="EMBL" id="UZAD01000008">
    <property type="protein sequence ID" value="VDN81393.1"/>
    <property type="molecule type" value="Genomic_DNA"/>
</dbReference>
<dbReference type="WBParaSite" id="BPAG_0000020601-mRNA-1">
    <property type="protein sequence ID" value="BPAG_0000020601-mRNA-1"/>
    <property type="gene ID" value="BPAG_0000020601"/>
</dbReference>
<organism evidence="5">
    <name type="scientific">Brugia pahangi</name>
    <name type="common">Filarial nematode worm</name>
    <dbReference type="NCBI Taxonomy" id="6280"/>
    <lineage>
        <taxon>Eukaryota</taxon>
        <taxon>Metazoa</taxon>
        <taxon>Ecdysozoa</taxon>
        <taxon>Nematoda</taxon>
        <taxon>Chromadorea</taxon>
        <taxon>Rhabditida</taxon>
        <taxon>Spirurina</taxon>
        <taxon>Spiruromorpha</taxon>
        <taxon>Filarioidea</taxon>
        <taxon>Onchocercidae</taxon>
        <taxon>Brugia</taxon>
    </lineage>
</organism>